<dbReference type="RefSeq" id="WP_094221479.1">
    <property type="nucleotide sequence ID" value="NZ_MCGQ01000044.1"/>
</dbReference>
<evidence type="ECO:0000313" key="3">
    <source>
        <dbReference type="EMBL" id="OXY89537.1"/>
    </source>
</evidence>
<keyword evidence="4" id="KW-1185">Reference proteome</keyword>
<evidence type="ECO:0000256" key="2">
    <source>
        <dbReference type="SAM" id="Phobius"/>
    </source>
</evidence>
<evidence type="ECO:0000313" key="4">
    <source>
        <dbReference type="Proteomes" id="UP000215483"/>
    </source>
</evidence>
<dbReference type="PANTHER" id="PTHR32309:SF31">
    <property type="entry name" value="CAPSULAR EXOPOLYSACCHARIDE FAMILY"/>
    <property type="match status" value="1"/>
</dbReference>
<dbReference type="OrthoDB" id="4336558at2"/>
<accession>A0A233S1J7</accession>
<feature type="region of interest" description="Disordered" evidence="1">
    <location>
        <begin position="210"/>
        <end position="233"/>
    </location>
</feature>
<dbReference type="PANTHER" id="PTHR32309">
    <property type="entry name" value="TYROSINE-PROTEIN KINASE"/>
    <property type="match status" value="1"/>
</dbReference>
<organism evidence="3 4">
    <name type="scientific">Streptomyces diastatochromogenes</name>
    <dbReference type="NCBI Taxonomy" id="42236"/>
    <lineage>
        <taxon>Bacteria</taxon>
        <taxon>Bacillati</taxon>
        <taxon>Actinomycetota</taxon>
        <taxon>Actinomycetes</taxon>
        <taxon>Kitasatosporales</taxon>
        <taxon>Streptomycetaceae</taxon>
        <taxon>Streptomyces</taxon>
    </lineage>
</organism>
<keyword evidence="2" id="KW-0812">Transmembrane</keyword>
<name>A0A233S1J7_STRDA</name>
<sequence length="536" mass="56590">MTGPFHLDDRYDEPDQLRDQLRRLLRHRAMIALGIVLGLLAGAALALVRTHTYTSTSEVLVRSTTDPFGTVAVAADNQVSMGTEQQIAASAAVAIRAAHTLGQSPSRAGALQDRLRVTNPPKSQVLRFEFTADSPKRAARGANAFAEAYLADRKGRNDAAVERATRGVEQQIAAVTKQSVKKKSDDGDSADSADSVNSAVQSEIATLHKRVSDINSRDTTGGDIVRSGEAPRHPSGPGWPILLVLGLASGLALGILLAWLRSALDSRVRSADEARAALRAPVFGMLPRQDHDGEALLTVGHTGGDRTEAYRALAYRLRQTGPSAGAGRVLVVAPRRRTATGEVAVNLAAALAECGDEVLLVDADPDTPGLATRLPLVPEDARTPEEKSLPEGSLPVDAGTAGRFACCSSAGTGAYVQAGVSGAVHRVLSGADSDTTVVVTRPLLEHADALAVAQRVDGVLLVTDLDTTRRDDLRRVHELIGCSGGNLLGTVLDAGRPYGRLRAALRRRTQRRPTVEPAIPIVEQSAKDDTLTVSRG</sequence>
<feature type="transmembrane region" description="Helical" evidence="2">
    <location>
        <begin position="239"/>
        <end position="260"/>
    </location>
</feature>
<dbReference type="InterPro" id="IPR027417">
    <property type="entry name" value="P-loop_NTPase"/>
</dbReference>
<comment type="caution">
    <text evidence="3">The sequence shown here is derived from an EMBL/GenBank/DDBJ whole genome shotgun (WGS) entry which is preliminary data.</text>
</comment>
<dbReference type="AlphaFoldDB" id="A0A233S1J7"/>
<reference evidence="3 4" key="1">
    <citation type="submission" date="2016-07" db="EMBL/GenBank/DDBJ databases">
        <title>Draft genome of Streptomyces diastatochromogenes.</title>
        <authorList>
            <person name="Podduturi R."/>
            <person name="Lukassen M.B."/>
            <person name="Clausen N."/>
            <person name="Nielsen J.L."/>
            <person name="Jorgensen N.O."/>
        </authorList>
    </citation>
    <scope>NUCLEOTIDE SEQUENCE [LARGE SCALE GENOMIC DNA]</scope>
    <source>
        <strain evidence="3 4">DSM 40608</strain>
    </source>
</reference>
<evidence type="ECO:0008006" key="5">
    <source>
        <dbReference type="Google" id="ProtNLM"/>
    </source>
</evidence>
<protein>
    <recommendedName>
        <fullName evidence="5">Polysaccharide chain length determinant N-terminal domain-containing protein</fullName>
    </recommendedName>
</protein>
<dbReference type="EMBL" id="MCGQ01000044">
    <property type="protein sequence ID" value="OXY89537.1"/>
    <property type="molecule type" value="Genomic_DNA"/>
</dbReference>
<evidence type="ECO:0000256" key="1">
    <source>
        <dbReference type="SAM" id="MobiDB-lite"/>
    </source>
</evidence>
<keyword evidence="2" id="KW-0472">Membrane</keyword>
<feature type="transmembrane region" description="Helical" evidence="2">
    <location>
        <begin position="29"/>
        <end position="48"/>
    </location>
</feature>
<dbReference type="InterPro" id="IPR050445">
    <property type="entry name" value="Bact_polysacc_biosynth/exp"/>
</dbReference>
<keyword evidence="2" id="KW-1133">Transmembrane helix</keyword>
<dbReference type="Gene3D" id="3.40.50.300">
    <property type="entry name" value="P-loop containing nucleotide triphosphate hydrolases"/>
    <property type="match status" value="1"/>
</dbReference>
<feature type="region of interest" description="Disordered" evidence="1">
    <location>
        <begin position="175"/>
        <end position="197"/>
    </location>
</feature>
<dbReference type="Proteomes" id="UP000215483">
    <property type="component" value="Unassembled WGS sequence"/>
</dbReference>
<proteinExistence type="predicted"/>
<gene>
    <name evidence="3" type="ORF">BEK98_37955</name>
</gene>
<dbReference type="SUPFAM" id="SSF52540">
    <property type="entry name" value="P-loop containing nucleoside triphosphate hydrolases"/>
    <property type="match status" value="1"/>
</dbReference>